<gene>
    <name evidence="1" type="ORF">DQ384_38065</name>
</gene>
<protein>
    <submittedName>
        <fullName evidence="1">Uncharacterized protein</fullName>
    </submittedName>
</protein>
<accession>A0A367EMU8</accession>
<keyword evidence="2" id="KW-1185">Reference proteome</keyword>
<organism evidence="1 2">
    <name type="scientific">Sphaerisporangium album</name>
    <dbReference type="NCBI Taxonomy" id="509200"/>
    <lineage>
        <taxon>Bacteria</taxon>
        <taxon>Bacillati</taxon>
        <taxon>Actinomycetota</taxon>
        <taxon>Actinomycetes</taxon>
        <taxon>Streptosporangiales</taxon>
        <taxon>Streptosporangiaceae</taxon>
        <taxon>Sphaerisporangium</taxon>
    </lineage>
</organism>
<reference evidence="1 2" key="1">
    <citation type="submission" date="2018-06" db="EMBL/GenBank/DDBJ databases">
        <title>Sphaerisporangium craniellae sp. nov., isolated from a marine sponge in the South China Sea.</title>
        <authorList>
            <person name="Li L."/>
        </authorList>
    </citation>
    <scope>NUCLEOTIDE SEQUENCE [LARGE SCALE GENOMIC DNA]</scope>
    <source>
        <strain evidence="1 2">CCTCC AA 208026</strain>
    </source>
</reference>
<evidence type="ECO:0000313" key="1">
    <source>
        <dbReference type="EMBL" id="RCG19089.1"/>
    </source>
</evidence>
<dbReference type="Proteomes" id="UP000253094">
    <property type="component" value="Unassembled WGS sequence"/>
</dbReference>
<dbReference type="RefSeq" id="WP_114033744.1">
    <property type="nucleotide sequence ID" value="NZ_QOIL01000034.1"/>
</dbReference>
<comment type="caution">
    <text evidence="1">The sequence shown here is derived from an EMBL/GenBank/DDBJ whole genome shotgun (WGS) entry which is preliminary data.</text>
</comment>
<dbReference type="EMBL" id="QOIL01000034">
    <property type="protein sequence ID" value="RCG19089.1"/>
    <property type="molecule type" value="Genomic_DNA"/>
</dbReference>
<sequence>MEDLPPEDEYSALVQAVIRFYALISKICEKLPVPIGLPPMGEDFDSETIVPAVQRARVLIRDMPLEEDTARMLGHVLLDWITAHEIVAMVDEFGPAPWRLDALHYSLDRVSTLAKVVIARLDL</sequence>
<dbReference type="AlphaFoldDB" id="A0A367EMU8"/>
<name>A0A367EMU8_9ACTN</name>
<dbReference type="OrthoDB" id="4281254at2"/>
<proteinExistence type="predicted"/>
<evidence type="ECO:0000313" key="2">
    <source>
        <dbReference type="Proteomes" id="UP000253094"/>
    </source>
</evidence>